<evidence type="ECO:0000256" key="1">
    <source>
        <dbReference type="ARBA" id="ARBA00022676"/>
    </source>
</evidence>
<dbReference type="PANTHER" id="PTHR30160:SF1">
    <property type="entry name" value="LIPOPOLYSACCHARIDE 1,2-N-ACETYLGLUCOSAMINETRANSFERASE-RELATED"/>
    <property type="match status" value="1"/>
</dbReference>
<evidence type="ECO:0000313" key="3">
    <source>
        <dbReference type="EMBL" id="MDX6849876.1"/>
    </source>
</evidence>
<keyword evidence="4" id="KW-1185">Reference proteome</keyword>
<name>A0ABU4S039_9GAMM</name>
<dbReference type="Gene3D" id="3.40.50.2000">
    <property type="entry name" value="Glycogen Phosphorylase B"/>
    <property type="match status" value="1"/>
</dbReference>
<dbReference type="RefSeq" id="WP_302723579.1">
    <property type="nucleotide sequence ID" value="NZ_JAULRU010000617.1"/>
</dbReference>
<sequence>MEKQIAFVSSDRMGDSLIGMVAVNNLCRAGYTVTVFSDYLFQLRDWFPGFSIRSYPHTFKSKVDWQDFERVVVLFDRPFVSDLKSHHRHVEVMSESELFRSSKSMVDIQLDYCRCHWGIANPVRDNGIASVKTTGRLENRVVLHPTSVDPFKIWPQEKFLRLAEALRRDGLKPVLVVAPNERPDWQRAIEQGYEVACFESLSEVAGFLAESQYFIGCDSGLGHLASCLGVPTATIAIRKGTARLWAPSWHVNEVILAPSWLFCRPLKSRFWKRALSPQRVMSGFRRVKGRAQIN</sequence>
<protein>
    <submittedName>
        <fullName evidence="3">Glycosyltransferase family 9 protein</fullName>
    </submittedName>
</protein>
<evidence type="ECO:0000313" key="4">
    <source>
        <dbReference type="Proteomes" id="UP001273505"/>
    </source>
</evidence>
<dbReference type="InterPro" id="IPR002201">
    <property type="entry name" value="Glyco_trans_9"/>
</dbReference>
<accession>A0ABU4S039</accession>
<dbReference type="EMBL" id="JAXAFO010000016">
    <property type="protein sequence ID" value="MDX6849876.1"/>
    <property type="molecule type" value="Genomic_DNA"/>
</dbReference>
<keyword evidence="1" id="KW-0328">Glycosyltransferase</keyword>
<evidence type="ECO:0000256" key="2">
    <source>
        <dbReference type="ARBA" id="ARBA00022679"/>
    </source>
</evidence>
<dbReference type="PANTHER" id="PTHR30160">
    <property type="entry name" value="TETRAACYLDISACCHARIDE 4'-KINASE-RELATED"/>
    <property type="match status" value="1"/>
</dbReference>
<proteinExistence type="predicted"/>
<reference evidence="3 4" key="1">
    <citation type="submission" date="2023-11" db="EMBL/GenBank/DDBJ databases">
        <title>Gilvimarinus fulvus sp. nov., isolated from the surface of Kelp.</title>
        <authorList>
            <person name="Sun Y.Y."/>
            <person name="Gong Y."/>
            <person name="Du Z.J."/>
        </authorList>
    </citation>
    <scope>NUCLEOTIDE SEQUENCE [LARGE SCALE GENOMIC DNA]</scope>
    <source>
        <strain evidence="3 4">SDUM040013</strain>
    </source>
</reference>
<dbReference type="Pfam" id="PF01075">
    <property type="entry name" value="Glyco_transf_9"/>
    <property type="match status" value="1"/>
</dbReference>
<keyword evidence="2" id="KW-0808">Transferase</keyword>
<gene>
    <name evidence="3" type="ORF">SCD92_10930</name>
</gene>
<organism evidence="3 4">
    <name type="scientific">Gilvimarinus gilvus</name>
    <dbReference type="NCBI Taxonomy" id="3058038"/>
    <lineage>
        <taxon>Bacteria</taxon>
        <taxon>Pseudomonadati</taxon>
        <taxon>Pseudomonadota</taxon>
        <taxon>Gammaproteobacteria</taxon>
        <taxon>Cellvibrionales</taxon>
        <taxon>Cellvibrionaceae</taxon>
        <taxon>Gilvimarinus</taxon>
    </lineage>
</organism>
<dbReference type="InterPro" id="IPR051199">
    <property type="entry name" value="LPS_LOS_Heptosyltrfase"/>
</dbReference>
<dbReference type="Proteomes" id="UP001273505">
    <property type="component" value="Unassembled WGS sequence"/>
</dbReference>
<comment type="caution">
    <text evidence="3">The sequence shown here is derived from an EMBL/GenBank/DDBJ whole genome shotgun (WGS) entry which is preliminary data.</text>
</comment>
<dbReference type="SUPFAM" id="SSF53756">
    <property type="entry name" value="UDP-Glycosyltransferase/glycogen phosphorylase"/>
    <property type="match status" value="1"/>
</dbReference>